<feature type="domain" description="Peptidase M61 catalytic" evidence="1">
    <location>
        <begin position="317"/>
        <end position="425"/>
    </location>
</feature>
<protein>
    <submittedName>
        <fullName evidence="3">Predicted metalloprotease, contains C-terminal PDZ domain</fullName>
    </submittedName>
</protein>
<dbReference type="AlphaFoldDB" id="A0A1I7FCA7"/>
<name>A0A1I7FCA7_9FLAO</name>
<dbReference type="Proteomes" id="UP000199138">
    <property type="component" value="Unassembled WGS sequence"/>
</dbReference>
<dbReference type="InterPro" id="IPR027268">
    <property type="entry name" value="Peptidase_M4/M1_CTD_sf"/>
</dbReference>
<keyword evidence="4" id="KW-1185">Reference proteome</keyword>
<keyword evidence="3" id="KW-0482">Metalloprotease</keyword>
<evidence type="ECO:0000313" key="4">
    <source>
        <dbReference type="Proteomes" id="UP000199138"/>
    </source>
</evidence>
<dbReference type="EMBL" id="FPBK01000001">
    <property type="protein sequence ID" value="SFU33741.1"/>
    <property type="molecule type" value="Genomic_DNA"/>
</dbReference>
<proteinExistence type="predicted"/>
<dbReference type="InterPro" id="IPR036034">
    <property type="entry name" value="PDZ_sf"/>
</dbReference>
<sequence>MIKKLVLSFVTAGFIVSCGTKPANDLATNSPVKAMVDLTNVKDDKVMSTIDPGRFTTETITFYIPKTVPGTYSADNYGQFIDDFKAYDYEGNELTVTKGDVNSWVISNATQLDKVTYWVNDTFDSESGASFQDREDVFSPAGTNILEGKNFFLNLHMLVGYFSDLAERPYQLTFKHPAGFEASTSLPSGSEETETATPNTDVFYADRYFEVTDNPIMYSKLDQAKFKVNDIEVTLSVFSPSGSITAAAIKPAMEKMMKAQKTFLGEINSTKTYDILLYLSTMAKDDAKGFGALEHHTSTTVVMPEAMGIQALSKSLTDIVSHEFFHIVAPLTIHSDEIQYFDYNDPQMSEHLWMYEGITEYFANLFQVNQGLITEDEFYGRMLDKINNSKAMYDDNMSFTEMSKNVLVDPYKPNYANVYEKGALIGMCIDIIMREESNGEKGVLWLMKQLSAKYGMHKSFKDEEIIPEITAMTYPEVGEFLNKYVVGSNNPIPYDEFFNKVGLTKTEKEVDVFNIFLLDQQTPFIDGNPEDKTIFFRKGIELNSTLKELGVQGGDILKSINGTEYTLENAQQMIMTTFGWKEGTELTFVLDRDSEEVTLKGTFKKPTTKKEMLEVDPNATAEQNSLRNAWLKN</sequence>
<keyword evidence="3" id="KW-0378">Hydrolase</keyword>
<evidence type="ECO:0000313" key="3">
    <source>
        <dbReference type="EMBL" id="SFU33741.1"/>
    </source>
</evidence>
<reference evidence="3 4" key="1">
    <citation type="submission" date="2016-10" db="EMBL/GenBank/DDBJ databases">
        <authorList>
            <person name="de Groot N.N."/>
        </authorList>
    </citation>
    <scope>NUCLEOTIDE SEQUENCE [LARGE SCALE GENOMIC DNA]</scope>
    <source>
        <strain evidence="3 4">CGMCC 1.12333</strain>
    </source>
</reference>
<dbReference type="Pfam" id="PF17899">
    <property type="entry name" value="Peptidase_M61_N"/>
    <property type="match status" value="1"/>
</dbReference>
<dbReference type="Pfam" id="PF05299">
    <property type="entry name" value="Peptidase_M61"/>
    <property type="match status" value="1"/>
</dbReference>
<dbReference type="OrthoDB" id="9778516at2"/>
<dbReference type="RefSeq" id="WP_093023248.1">
    <property type="nucleotide sequence ID" value="NZ_FPBK01000001.1"/>
</dbReference>
<dbReference type="Gene3D" id="2.30.42.10">
    <property type="match status" value="1"/>
</dbReference>
<dbReference type="SUPFAM" id="SSF55486">
    <property type="entry name" value="Metalloproteases ('zincins'), catalytic domain"/>
    <property type="match status" value="1"/>
</dbReference>
<evidence type="ECO:0000259" key="2">
    <source>
        <dbReference type="Pfam" id="PF17899"/>
    </source>
</evidence>
<dbReference type="Gene3D" id="2.60.40.3650">
    <property type="match status" value="1"/>
</dbReference>
<keyword evidence="3" id="KW-0645">Protease</keyword>
<gene>
    <name evidence="3" type="ORF">SAMN05216480_101840</name>
</gene>
<accession>A0A1I7FCA7</accession>
<evidence type="ECO:0000259" key="1">
    <source>
        <dbReference type="Pfam" id="PF05299"/>
    </source>
</evidence>
<dbReference type="Gene3D" id="1.10.390.10">
    <property type="entry name" value="Neutral Protease Domain 2"/>
    <property type="match status" value="1"/>
</dbReference>
<dbReference type="GO" id="GO:0006508">
    <property type="term" value="P:proteolysis"/>
    <property type="evidence" value="ECO:0007669"/>
    <property type="project" value="UniProtKB-KW"/>
</dbReference>
<dbReference type="SUPFAM" id="SSF50156">
    <property type="entry name" value="PDZ domain-like"/>
    <property type="match status" value="1"/>
</dbReference>
<organism evidence="3 4">
    <name type="scientific">Pustulibacterium marinum</name>
    <dbReference type="NCBI Taxonomy" id="1224947"/>
    <lineage>
        <taxon>Bacteria</taxon>
        <taxon>Pseudomonadati</taxon>
        <taxon>Bacteroidota</taxon>
        <taxon>Flavobacteriia</taxon>
        <taxon>Flavobacteriales</taxon>
        <taxon>Flavobacteriaceae</taxon>
        <taxon>Pustulibacterium</taxon>
    </lineage>
</organism>
<dbReference type="STRING" id="1224947.SAMN05216480_101840"/>
<dbReference type="InterPro" id="IPR007963">
    <property type="entry name" value="Peptidase_M61_catalytic"/>
</dbReference>
<feature type="domain" description="Peptidase M61 N-terminal" evidence="2">
    <location>
        <begin position="36"/>
        <end position="220"/>
    </location>
</feature>
<dbReference type="PROSITE" id="PS51257">
    <property type="entry name" value="PROKAR_LIPOPROTEIN"/>
    <property type="match status" value="1"/>
</dbReference>
<dbReference type="InterPro" id="IPR040756">
    <property type="entry name" value="Peptidase_M61_N"/>
</dbReference>
<dbReference type="GO" id="GO:0008237">
    <property type="term" value="F:metallopeptidase activity"/>
    <property type="evidence" value="ECO:0007669"/>
    <property type="project" value="UniProtKB-KW"/>
</dbReference>